<dbReference type="GO" id="GO:0008494">
    <property type="term" value="F:translation activator activity"/>
    <property type="evidence" value="ECO:0007669"/>
    <property type="project" value="TreeGrafter"/>
</dbReference>
<dbReference type="GO" id="GO:0003730">
    <property type="term" value="F:mRNA 3'-UTR binding"/>
    <property type="evidence" value="ECO:0007669"/>
    <property type="project" value="TreeGrafter"/>
</dbReference>
<dbReference type="InterPro" id="IPR035979">
    <property type="entry name" value="RBD_domain_sf"/>
</dbReference>
<dbReference type="GO" id="GO:0070935">
    <property type="term" value="P:3'-UTR-mediated mRNA stabilization"/>
    <property type="evidence" value="ECO:0007669"/>
    <property type="project" value="TreeGrafter"/>
</dbReference>
<dbReference type="InterPro" id="IPR000504">
    <property type="entry name" value="RRM_dom"/>
</dbReference>
<dbReference type="SUPFAM" id="SSF54928">
    <property type="entry name" value="RNA-binding domain, RBD"/>
    <property type="match status" value="1"/>
</dbReference>
<evidence type="ECO:0000313" key="4">
    <source>
        <dbReference type="Ensembl" id="ENSGMOP00000049447.1"/>
    </source>
</evidence>
<protein>
    <recommendedName>
        <fullName evidence="3">RRM domain-containing protein</fullName>
    </recommendedName>
</protein>
<dbReference type="Ensembl" id="ENSGMOT00000057715.1">
    <property type="protein sequence ID" value="ENSGMOP00000049447.1"/>
    <property type="gene ID" value="ENSGMOG00000036776.1"/>
</dbReference>
<feature type="domain" description="RRM" evidence="3">
    <location>
        <begin position="30"/>
        <end position="107"/>
    </location>
</feature>
<reference evidence="4" key="1">
    <citation type="submission" date="2025-08" db="UniProtKB">
        <authorList>
            <consortium name="Ensembl"/>
        </authorList>
    </citation>
    <scope>IDENTIFICATION</scope>
</reference>
<keyword evidence="5" id="KW-1185">Reference proteome</keyword>
<dbReference type="SMART" id="SM00360">
    <property type="entry name" value="RRM"/>
    <property type="match status" value="1"/>
</dbReference>
<dbReference type="GO" id="GO:0005737">
    <property type="term" value="C:cytoplasm"/>
    <property type="evidence" value="ECO:0007669"/>
    <property type="project" value="TreeGrafter"/>
</dbReference>
<evidence type="ECO:0000259" key="3">
    <source>
        <dbReference type="PROSITE" id="PS50102"/>
    </source>
</evidence>
<dbReference type="Pfam" id="PF00076">
    <property type="entry name" value="RRM_1"/>
    <property type="match status" value="1"/>
</dbReference>
<name>A0A8C5BN24_GADMO</name>
<dbReference type="InterPro" id="IPR012677">
    <property type="entry name" value="Nucleotide-bd_a/b_plait_sf"/>
</dbReference>
<sequence>MFEDMIQTGSTPPLAPIHGPAPLSIMVFPNRLFVGRVDCRTTEEDIWRFFSRHGAVKEVNIVFNHMGLSKGYGFVTFDSQVDARRLLEMAPSLLFQGRHLLVAPAVRRLSRRQRSGCEADRAQCVLHLTTPSGHPYTFCNGVAYFRRPEPAPPAHYGPLVVAPHGHYGPTAAPPAHYGPTAAPHGHFGPPI</sequence>
<reference evidence="4" key="2">
    <citation type="submission" date="2025-09" db="UniProtKB">
        <authorList>
            <consortium name="Ensembl"/>
        </authorList>
    </citation>
    <scope>IDENTIFICATION</scope>
</reference>
<dbReference type="Gene3D" id="3.30.70.330">
    <property type="match status" value="1"/>
</dbReference>
<dbReference type="OMA" id="MPTNGLM"/>
<organism evidence="4 5">
    <name type="scientific">Gadus morhua</name>
    <name type="common">Atlantic cod</name>
    <dbReference type="NCBI Taxonomy" id="8049"/>
    <lineage>
        <taxon>Eukaryota</taxon>
        <taxon>Metazoa</taxon>
        <taxon>Chordata</taxon>
        <taxon>Craniata</taxon>
        <taxon>Vertebrata</taxon>
        <taxon>Euteleostomi</taxon>
        <taxon>Actinopterygii</taxon>
        <taxon>Neopterygii</taxon>
        <taxon>Teleostei</taxon>
        <taxon>Neoteleostei</taxon>
        <taxon>Acanthomorphata</taxon>
        <taxon>Zeiogadaria</taxon>
        <taxon>Gadariae</taxon>
        <taxon>Gadiformes</taxon>
        <taxon>Gadoidei</taxon>
        <taxon>Gadidae</taxon>
        <taxon>Gadus</taxon>
    </lineage>
</organism>
<dbReference type="GO" id="GO:0045948">
    <property type="term" value="P:positive regulation of translational initiation"/>
    <property type="evidence" value="ECO:0007669"/>
    <property type="project" value="TreeGrafter"/>
</dbReference>
<dbReference type="PROSITE" id="PS50102">
    <property type="entry name" value="RRM"/>
    <property type="match status" value="1"/>
</dbReference>
<dbReference type="PANTHER" id="PTHR11176">
    <property type="entry name" value="BOULE-RELATED"/>
    <property type="match status" value="1"/>
</dbReference>
<evidence type="ECO:0000313" key="5">
    <source>
        <dbReference type="Proteomes" id="UP000694546"/>
    </source>
</evidence>
<keyword evidence="1 2" id="KW-0694">RNA-binding</keyword>
<accession>A0A8C5BN24</accession>
<dbReference type="AlphaFoldDB" id="A0A8C5BN24"/>
<proteinExistence type="predicted"/>
<dbReference type="PANTHER" id="PTHR11176:SF57">
    <property type="entry name" value="PROTEIN BOULE"/>
    <property type="match status" value="1"/>
</dbReference>
<dbReference type="GeneTree" id="ENSGT00530000063480"/>
<evidence type="ECO:0000256" key="2">
    <source>
        <dbReference type="PROSITE-ProRule" id="PRU00176"/>
    </source>
</evidence>
<dbReference type="Proteomes" id="UP000694546">
    <property type="component" value="Chromosome 7"/>
</dbReference>
<evidence type="ECO:0000256" key="1">
    <source>
        <dbReference type="ARBA" id="ARBA00022884"/>
    </source>
</evidence>